<reference evidence="2 3" key="1">
    <citation type="journal article" date="2020" name="Phytopathology">
        <title>Genome Sequence Resources of Colletotrichum truncatum, C. plurivorum, C. musicola, and C. sojae: Four Species Pathogenic to Soybean (Glycine max).</title>
        <authorList>
            <person name="Rogerio F."/>
            <person name="Boufleur T.R."/>
            <person name="Ciampi-Guillardi M."/>
            <person name="Sukno S.A."/>
            <person name="Thon M.R."/>
            <person name="Massola Junior N.S."/>
            <person name="Baroncelli R."/>
        </authorList>
    </citation>
    <scope>NUCLEOTIDE SEQUENCE [LARGE SCALE GENOMIC DNA]</scope>
    <source>
        <strain evidence="2 3">LFN0009</strain>
    </source>
</reference>
<proteinExistence type="predicted"/>
<sequence>METDIKSGGGDRGLGLSGRQAEGCHRPRRLHTHPRRRSGIEEETARQMRDNGNQESARDEDEDYEFPNRDGEAS</sequence>
<name>A0A8H6N1Y5_9PEZI</name>
<evidence type="ECO:0000313" key="2">
    <source>
        <dbReference type="EMBL" id="KAF6816573.1"/>
    </source>
</evidence>
<evidence type="ECO:0000313" key="3">
    <source>
        <dbReference type="Proteomes" id="UP000652219"/>
    </source>
</evidence>
<accession>A0A8H6N1Y5</accession>
<feature type="compositionally biased region" description="Gly residues" evidence="1">
    <location>
        <begin position="7"/>
        <end position="16"/>
    </location>
</feature>
<feature type="compositionally biased region" description="Basic and acidic residues" evidence="1">
    <location>
        <begin position="38"/>
        <end position="49"/>
    </location>
</feature>
<evidence type="ECO:0000256" key="1">
    <source>
        <dbReference type="SAM" id="MobiDB-lite"/>
    </source>
</evidence>
<feature type="region of interest" description="Disordered" evidence="1">
    <location>
        <begin position="1"/>
        <end position="74"/>
    </location>
</feature>
<gene>
    <name evidence="2" type="ORF">CSOJ01_02955</name>
</gene>
<protein>
    <submittedName>
        <fullName evidence="2">Uncharacterized protein</fullName>
    </submittedName>
</protein>
<dbReference type="EMBL" id="WIGN01000027">
    <property type="protein sequence ID" value="KAF6816573.1"/>
    <property type="molecule type" value="Genomic_DNA"/>
</dbReference>
<comment type="caution">
    <text evidence="2">The sequence shown here is derived from an EMBL/GenBank/DDBJ whole genome shotgun (WGS) entry which is preliminary data.</text>
</comment>
<feature type="compositionally biased region" description="Basic residues" evidence="1">
    <location>
        <begin position="26"/>
        <end position="37"/>
    </location>
</feature>
<keyword evidence="3" id="KW-1185">Reference proteome</keyword>
<organism evidence="2 3">
    <name type="scientific">Colletotrichum sojae</name>
    <dbReference type="NCBI Taxonomy" id="2175907"/>
    <lineage>
        <taxon>Eukaryota</taxon>
        <taxon>Fungi</taxon>
        <taxon>Dikarya</taxon>
        <taxon>Ascomycota</taxon>
        <taxon>Pezizomycotina</taxon>
        <taxon>Sordariomycetes</taxon>
        <taxon>Hypocreomycetidae</taxon>
        <taxon>Glomerellales</taxon>
        <taxon>Glomerellaceae</taxon>
        <taxon>Colletotrichum</taxon>
        <taxon>Colletotrichum orchidearum species complex</taxon>
    </lineage>
</organism>
<dbReference type="AlphaFoldDB" id="A0A8H6N1Y5"/>
<dbReference type="Proteomes" id="UP000652219">
    <property type="component" value="Unassembled WGS sequence"/>
</dbReference>